<keyword evidence="2" id="KW-0061">Asparagine biosynthesis</keyword>
<evidence type="ECO:0000256" key="2">
    <source>
        <dbReference type="ARBA" id="ARBA00022888"/>
    </source>
</evidence>
<dbReference type="PROSITE" id="PS51278">
    <property type="entry name" value="GATASE_TYPE_2"/>
    <property type="match status" value="1"/>
</dbReference>
<evidence type="ECO:0000256" key="1">
    <source>
        <dbReference type="ARBA" id="ARBA00022605"/>
    </source>
</evidence>
<dbReference type="PANTHER" id="PTHR45937:SF1">
    <property type="entry name" value="ASPARAGINE SYNTHETASE DOMAIN-CONTAINING PROTEIN 1"/>
    <property type="match status" value="1"/>
</dbReference>
<dbReference type="PANTHER" id="PTHR45937">
    <property type="entry name" value="ASPARAGINE SYNTHETASE DOMAIN-CONTAINING PROTEIN 1"/>
    <property type="match status" value="1"/>
</dbReference>
<dbReference type="InterPro" id="IPR029055">
    <property type="entry name" value="Ntn_hydrolases_N"/>
</dbReference>
<name>A0A9P4V3V6_9PLEO</name>
<evidence type="ECO:0000313" key="5">
    <source>
        <dbReference type="EMBL" id="KAF2738897.1"/>
    </source>
</evidence>
<dbReference type="EMBL" id="ML996106">
    <property type="protein sequence ID" value="KAF2738897.1"/>
    <property type="molecule type" value="Genomic_DNA"/>
</dbReference>
<evidence type="ECO:0000259" key="4">
    <source>
        <dbReference type="PROSITE" id="PS51278"/>
    </source>
</evidence>
<keyword evidence="1" id="KW-0028">Amino-acid biosynthesis</keyword>
<dbReference type="InterPro" id="IPR051857">
    <property type="entry name" value="Asn_synthetase_domain"/>
</dbReference>
<comment type="caution">
    <text evidence="5">The sequence shown here is derived from an EMBL/GenBank/DDBJ whole genome shotgun (WGS) entry which is preliminary data.</text>
</comment>
<dbReference type="InterPro" id="IPR014729">
    <property type="entry name" value="Rossmann-like_a/b/a_fold"/>
</dbReference>
<dbReference type="GO" id="GO:0004066">
    <property type="term" value="F:asparagine synthase (glutamine-hydrolyzing) activity"/>
    <property type="evidence" value="ECO:0007669"/>
    <property type="project" value="InterPro"/>
</dbReference>
<evidence type="ECO:0000313" key="6">
    <source>
        <dbReference type="Proteomes" id="UP000799444"/>
    </source>
</evidence>
<dbReference type="InterPro" id="IPR017932">
    <property type="entry name" value="GATase_2_dom"/>
</dbReference>
<gene>
    <name evidence="5" type="ORF">EJ04DRAFT_6962</name>
</gene>
<dbReference type="Gene3D" id="3.40.50.620">
    <property type="entry name" value="HUPs"/>
    <property type="match status" value="1"/>
</dbReference>
<keyword evidence="3" id="KW-0315">Glutamine amidotransferase</keyword>
<dbReference type="CDD" id="cd01991">
    <property type="entry name" value="Asn_synthase_B_C"/>
    <property type="match status" value="1"/>
</dbReference>
<dbReference type="Pfam" id="PF00733">
    <property type="entry name" value="Asn_synthase"/>
    <property type="match status" value="1"/>
</dbReference>
<dbReference type="AlphaFoldDB" id="A0A9P4V3V6"/>
<dbReference type="OrthoDB" id="10252281at2759"/>
<sequence length="557" mass="61953">MCGIFLSVCRNGYREPDSNTARLLQNRGPDSTGFRRIFHPSALSLHLTFLSTVLSLRGDSVVHQPLDHAGASSVLCWNGEAWKIGDSIVTGNDSSRVSKTLTQSCRRNPEDDRTSSIERVVTAISSIRGPFAFVFYDAENQYLYFGRDCLGRRSLLRQTQPSDDLILSSVCDSGAESQWTEVEADGIYVLDIQTSLTQSSLELIHIPQRRRDAVAHTRLYVELPFPMMNRTHPVDVSHSDSNHVVQLAARLRASLQLRAQHVRESIKTASSDAEVAILFSGGLDCTVLARLTHELLPPAASIDLLNVAFENPRIHGKLGPYESPYELCPDRITGRISYAELLRECPDRNWRFLEVNVPFMETTAHRPHVLALMHPHNTEMDLSISLALYFASRGVGRVKGLAESYTTSAHVLLSGLGADELFGGYQRHAIAFARQGYEGLMDELELDFDRLGKRNLGRDDRIISDSGKEVRFPYLDEELIAFALQLPVSAKCDFGSPQLPESNEPSQFLEPGKRILRLLAWSLGMTGVAAEKKRAIQFGARTAKMETGKTKGTQVLT</sequence>
<protein>
    <submittedName>
        <fullName evidence="5">Asparagine synthetase domain-containing protein 1</fullName>
    </submittedName>
</protein>
<evidence type="ECO:0000256" key="3">
    <source>
        <dbReference type="ARBA" id="ARBA00022962"/>
    </source>
</evidence>
<dbReference type="Proteomes" id="UP000799444">
    <property type="component" value="Unassembled WGS sequence"/>
</dbReference>
<keyword evidence="6" id="KW-1185">Reference proteome</keyword>
<proteinExistence type="predicted"/>
<dbReference type="InterPro" id="IPR001962">
    <property type="entry name" value="Asn_synthase"/>
</dbReference>
<feature type="domain" description="Glutamine amidotransferase type-2" evidence="4">
    <location>
        <begin position="2"/>
        <end position="193"/>
    </location>
</feature>
<dbReference type="SUPFAM" id="SSF52402">
    <property type="entry name" value="Adenine nucleotide alpha hydrolases-like"/>
    <property type="match status" value="1"/>
</dbReference>
<dbReference type="CDD" id="cd03766">
    <property type="entry name" value="Gn_AT_II_novel"/>
    <property type="match status" value="1"/>
</dbReference>
<dbReference type="SUPFAM" id="SSF56235">
    <property type="entry name" value="N-terminal nucleophile aminohydrolases (Ntn hydrolases)"/>
    <property type="match status" value="1"/>
</dbReference>
<reference evidence="5" key="1">
    <citation type="journal article" date="2020" name="Stud. Mycol.">
        <title>101 Dothideomycetes genomes: a test case for predicting lifestyles and emergence of pathogens.</title>
        <authorList>
            <person name="Haridas S."/>
            <person name="Albert R."/>
            <person name="Binder M."/>
            <person name="Bloem J."/>
            <person name="Labutti K."/>
            <person name="Salamov A."/>
            <person name="Andreopoulos B."/>
            <person name="Baker S."/>
            <person name="Barry K."/>
            <person name="Bills G."/>
            <person name="Bluhm B."/>
            <person name="Cannon C."/>
            <person name="Castanera R."/>
            <person name="Culley D."/>
            <person name="Daum C."/>
            <person name="Ezra D."/>
            <person name="Gonzalez J."/>
            <person name="Henrissat B."/>
            <person name="Kuo A."/>
            <person name="Liang C."/>
            <person name="Lipzen A."/>
            <person name="Lutzoni F."/>
            <person name="Magnuson J."/>
            <person name="Mondo S."/>
            <person name="Nolan M."/>
            <person name="Ohm R."/>
            <person name="Pangilinan J."/>
            <person name="Park H.-J."/>
            <person name="Ramirez L."/>
            <person name="Alfaro M."/>
            <person name="Sun H."/>
            <person name="Tritt A."/>
            <person name="Yoshinaga Y."/>
            <person name="Zwiers L.-H."/>
            <person name="Turgeon B."/>
            <person name="Goodwin S."/>
            <person name="Spatafora J."/>
            <person name="Crous P."/>
            <person name="Grigoriev I."/>
        </authorList>
    </citation>
    <scope>NUCLEOTIDE SEQUENCE</scope>
    <source>
        <strain evidence="5">CBS 125425</strain>
    </source>
</reference>
<accession>A0A9P4V3V6</accession>
<dbReference type="Gene3D" id="3.60.20.10">
    <property type="entry name" value="Glutamine Phosphoribosylpyrophosphate, subunit 1, domain 1"/>
    <property type="match status" value="1"/>
</dbReference>
<dbReference type="GO" id="GO:0006529">
    <property type="term" value="P:asparagine biosynthetic process"/>
    <property type="evidence" value="ECO:0007669"/>
    <property type="project" value="UniProtKB-KW"/>
</dbReference>
<organism evidence="5 6">
    <name type="scientific">Polyplosphaeria fusca</name>
    <dbReference type="NCBI Taxonomy" id="682080"/>
    <lineage>
        <taxon>Eukaryota</taxon>
        <taxon>Fungi</taxon>
        <taxon>Dikarya</taxon>
        <taxon>Ascomycota</taxon>
        <taxon>Pezizomycotina</taxon>
        <taxon>Dothideomycetes</taxon>
        <taxon>Pleosporomycetidae</taxon>
        <taxon>Pleosporales</taxon>
        <taxon>Tetraplosphaeriaceae</taxon>
        <taxon>Polyplosphaeria</taxon>
    </lineage>
</organism>